<dbReference type="RefSeq" id="WP_013597155.1">
    <property type="nucleotide sequence ID" value="NC_015144.1"/>
</dbReference>
<gene>
    <name evidence="2" type="ordered locus">Weevi_0031</name>
</gene>
<evidence type="ECO:0000313" key="2">
    <source>
        <dbReference type="EMBL" id="ADX66759.1"/>
    </source>
</evidence>
<feature type="chain" id="PRO_5003257913" description="Lipoprotein" evidence="1">
    <location>
        <begin position="25"/>
        <end position="151"/>
    </location>
</feature>
<evidence type="ECO:0008006" key="4">
    <source>
        <dbReference type="Google" id="ProtNLM"/>
    </source>
</evidence>
<keyword evidence="1" id="KW-0732">Signal</keyword>
<dbReference type="Proteomes" id="UP000008641">
    <property type="component" value="Chromosome"/>
</dbReference>
<dbReference type="EMBL" id="CP002455">
    <property type="protein sequence ID" value="ADX66759.1"/>
    <property type="molecule type" value="Genomic_DNA"/>
</dbReference>
<dbReference type="HOGENOM" id="CLU_1730682_0_0_10"/>
<dbReference type="AlphaFoldDB" id="F0P2E7"/>
<proteinExistence type="predicted"/>
<keyword evidence="3" id="KW-1185">Reference proteome</keyword>
<evidence type="ECO:0000256" key="1">
    <source>
        <dbReference type="SAM" id="SignalP"/>
    </source>
</evidence>
<organism evidence="2 3">
    <name type="scientific">Weeksella virosa (strain ATCC 43766 / DSM 16922 / JCM 21250 / CCUG 30538 / CDC 9751 / IAM 14551 / NBRC 16016 / NCTC 11634 / CL345/78)</name>
    <dbReference type="NCBI Taxonomy" id="865938"/>
    <lineage>
        <taxon>Bacteria</taxon>
        <taxon>Pseudomonadati</taxon>
        <taxon>Bacteroidota</taxon>
        <taxon>Flavobacteriia</taxon>
        <taxon>Flavobacteriales</taxon>
        <taxon>Weeksellaceae</taxon>
        <taxon>Weeksella</taxon>
    </lineage>
</organism>
<protein>
    <recommendedName>
        <fullName evidence="4">Lipoprotein</fullName>
    </recommendedName>
</protein>
<dbReference type="KEGG" id="wvi:Weevi_0031"/>
<feature type="signal peptide" evidence="1">
    <location>
        <begin position="1"/>
        <end position="24"/>
    </location>
</feature>
<sequence>MKNVCKKESSFRFLVSLFFLLSFATLINCTTQFPEEKPLYPSNYIDTISDPKQVTIQLLAIEKRTLYYSVEAKETKTPISVKASNFSREIDINDDELIIKHHLLEGRKTRKNQEKSYSGKLTTRLPKNIKEVRIVVYDQHYKKIAHQNFAL</sequence>
<accession>F0P2E7</accession>
<evidence type="ECO:0000313" key="3">
    <source>
        <dbReference type="Proteomes" id="UP000008641"/>
    </source>
</evidence>
<name>F0P2E7_WEEVC</name>
<dbReference type="OrthoDB" id="9947275at2"/>
<reference evidence="2 3" key="1">
    <citation type="journal article" date="2011" name="Stand. Genomic Sci.">
        <title>Complete genome sequence of Weeksella virosa type strain (9751).</title>
        <authorList>
            <person name="Lang E."/>
            <person name="Teshima H."/>
            <person name="Lucas S."/>
            <person name="Lapidus A."/>
            <person name="Hammon N."/>
            <person name="Deshpande S."/>
            <person name="Nolan M."/>
            <person name="Cheng J.F."/>
            <person name="Pitluck S."/>
            <person name="Liolios K."/>
            <person name="Pagani I."/>
            <person name="Mikhailova N."/>
            <person name="Ivanova N."/>
            <person name="Mavromatis K."/>
            <person name="Pati A."/>
            <person name="Tapia R."/>
            <person name="Han C."/>
            <person name="Goodwin L."/>
            <person name="Chen A."/>
            <person name="Palaniappan K."/>
            <person name="Land M."/>
            <person name="Hauser L."/>
            <person name="Chang Y.J."/>
            <person name="Jeffries C.D."/>
            <person name="Brambilla E.M."/>
            <person name="Kopitz M."/>
            <person name="Rohde M."/>
            <person name="Goker M."/>
            <person name="Tindall B.J."/>
            <person name="Detter J.C."/>
            <person name="Woyke T."/>
            <person name="Bristow J."/>
            <person name="Eisen J.A."/>
            <person name="Markowitz V."/>
            <person name="Hugenholtz P."/>
            <person name="Klenk H.P."/>
            <person name="Kyrpides N.C."/>
        </authorList>
    </citation>
    <scope>NUCLEOTIDE SEQUENCE [LARGE SCALE GENOMIC DNA]</scope>
    <source>
        <strain evidence="3">ATCC 43766 / DSM 16922 / JCM 21250 / NBRC 16016 / NCTC 11634 / CL345/78</strain>
    </source>
</reference>
<dbReference type="STRING" id="865938.Weevi_0031"/>
<reference evidence="3" key="2">
    <citation type="journal article" date="2011" name="Stand. Genomic Sci.">
        <title>Complete genome sequence of Weeksella virosa type strain (9751T).</title>
        <authorList>
            <person name="Lang E."/>
            <person name="Teshima H."/>
            <person name="Lucas S."/>
            <person name="Lapidus A."/>
            <person name="Hammon N."/>
            <person name="Deshpande S."/>
            <person name="Nolan M."/>
            <person name="Cheng J."/>
            <person name="Pitluck S."/>
            <person name="Liolios K."/>
            <person name="Pagani I."/>
            <person name="Mikhailova N."/>
            <person name="Ivanova N."/>
            <person name="Mavromatis K."/>
            <person name="Pati A."/>
            <person name="Tapia R."/>
            <person name="Han C."/>
            <person name="Goodwin L."/>
            <person name="Chen A."/>
            <person name="Palaniappan K."/>
            <person name="Land M."/>
            <person name="Hauser L."/>
            <person name="Chang Y."/>
            <person name="Jeffries C."/>
            <person name="Brambilla E."/>
            <person name="Kopitz M."/>
            <person name="Rohde M."/>
            <person name="Goker M."/>
            <person name="Tindall B."/>
            <person name="Detter J."/>
            <person name="Woyke T."/>
            <person name="Bristow J."/>
            <person name="Eisen J."/>
            <person name="Markowitz V."/>
            <person name="Hugenholtz P."/>
            <person name="Klenk H."/>
            <person name="Kyrpides N."/>
        </authorList>
    </citation>
    <scope>NUCLEOTIDE SEQUENCE [LARGE SCALE GENOMIC DNA]</scope>
    <source>
        <strain evidence="3">ATCC 43766 / DSM 16922 / JCM 21250 / NBRC 16016 / NCTC 11634 / CL345/78</strain>
    </source>
</reference>